<dbReference type="Pfam" id="PF13206">
    <property type="entry name" value="VSG_B"/>
    <property type="match status" value="1"/>
</dbReference>
<evidence type="ECO:0000259" key="11">
    <source>
        <dbReference type="Pfam" id="PF13206"/>
    </source>
</evidence>
<reference evidence="13" key="1">
    <citation type="submission" date="2011-07" db="EMBL/GenBank/DDBJ databases">
        <title>Divergent evolution of antigenic variation in African trypanosomes.</title>
        <authorList>
            <person name="Jackson A.P."/>
            <person name="Berry A."/>
            <person name="Allison H.C."/>
            <person name="Burton P."/>
            <person name="Anderson J."/>
            <person name="Aslett M."/>
            <person name="Brown R."/>
            <person name="Corton N."/>
            <person name="Harris D."/>
            <person name="Hauser H."/>
            <person name="Gamble J."/>
            <person name="Gilderthorp R."/>
            <person name="McQuillan J."/>
            <person name="Quail M.A."/>
            <person name="Sanders M."/>
            <person name="Van Tonder A."/>
            <person name="Ginger M.L."/>
            <person name="Donelson J.E."/>
            <person name="Field M.C."/>
            <person name="Barry J.D."/>
            <person name="Berriman M."/>
            <person name="Hertz-Fowler C."/>
        </authorList>
    </citation>
    <scope>NUCLEOTIDE SEQUENCE [LARGE SCALE GENOMIC DNA]</scope>
    <source>
        <strain evidence="13">IL3000</strain>
    </source>
</reference>
<protein>
    <submittedName>
        <fullName evidence="12">Variant surface glycoprotein</fullName>
    </submittedName>
</protein>
<dbReference type="VEuPathDB" id="TriTrypDB:TcIL3000_0_44160"/>
<evidence type="ECO:0000256" key="10">
    <source>
        <dbReference type="SAM" id="SignalP"/>
    </source>
</evidence>
<keyword evidence="3" id="KW-1003">Cell membrane</keyword>
<proteinExistence type="predicted"/>
<organism evidence="12 13">
    <name type="scientific">Trypanosoma congolense (strain IL3000)</name>
    <dbReference type="NCBI Taxonomy" id="1068625"/>
    <lineage>
        <taxon>Eukaryota</taxon>
        <taxon>Discoba</taxon>
        <taxon>Euglenozoa</taxon>
        <taxon>Kinetoplastea</taxon>
        <taxon>Metakinetoplastina</taxon>
        <taxon>Trypanosomatida</taxon>
        <taxon>Trypanosomatidae</taxon>
        <taxon>Trypanosoma</taxon>
        <taxon>Nannomonas</taxon>
    </lineage>
</organism>
<evidence type="ECO:0000256" key="8">
    <source>
        <dbReference type="ARBA" id="ARBA00023288"/>
    </source>
</evidence>
<evidence type="ECO:0000256" key="7">
    <source>
        <dbReference type="ARBA" id="ARBA00023180"/>
    </source>
</evidence>
<feature type="compositionally biased region" description="Basic and acidic residues" evidence="9">
    <location>
        <begin position="318"/>
        <end position="330"/>
    </location>
</feature>
<evidence type="ECO:0000256" key="6">
    <source>
        <dbReference type="ARBA" id="ARBA00023136"/>
    </source>
</evidence>
<dbReference type="Proteomes" id="UP000000702">
    <property type="component" value="Unassembled WGS sequence"/>
</dbReference>
<keyword evidence="13" id="KW-1185">Reference proteome</keyword>
<evidence type="ECO:0000256" key="1">
    <source>
        <dbReference type="ARBA" id="ARBA00002523"/>
    </source>
</evidence>
<keyword evidence="8" id="KW-0449">Lipoprotein</keyword>
<dbReference type="InterPro" id="IPR025932">
    <property type="entry name" value="Trypano_VSG_B_N_dom"/>
</dbReference>
<keyword evidence="7" id="KW-0325">Glycoprotein</keyword>
<feature type="compositionally biased region" description="Polar residues" evidence="9">
    <location>
        <begin position="290"/>
        <end position="305"/>
    </location>
</feature>
<evidence type="ECO:0000256" key="3">
    <source>
        <dbReference type="ARBA" id="ARBA00022475"/>
    </source>
</evidence>
<evidence type="ECO:0000256" key="2">
    <source>
        <dbReference type="ARBA" id="ARBA00004609"/>
    </source>
</evidence>
<name>F9W8Z3_TRYCI</name>
<dbReference type="GO" id="GO:0005886">
    <property type="term" value="C:plasma membrane"/>
    <property type="evidence" value="ECO:0007669"/>
    <property type="project" value="UniProtKB-SubCell"/>
</dbReference>
<feature type="region of interest" description="Disordered" evidence="9">
    <location>
        <begin position="287"/>
        <end position="353"/>
    </location>
</feature>
<keyword evidence="6" id="KW-0472">Membrane</keyword>
<dbReference type="EMBL" id="CAEQ01001244">
    <property type="protein sequence ID" value="CCD13681.1"/>
    <property type="molecule type" value="Genomic_DNA"/>
</dbReference>
<sequence>MKMMMFKTIKIMMVIGVLVEGVRETLDASEGSNKDDFELLCNVTRVTLGLWYTVTGAGYTSDDLIDKVDESTKIIDDIFFDVQDTKYSGLFWTLPDKFIKSRQKRSTICLANNGSNGMPSPSKSLVSAFLCLCTRMESNRKDFCGLEIDGKNIWTDYDNINVKDAFEEVWGSEFKSRIKKRCEGTDSDTVEVAQQNLSEILKIFKTSLITKQGIFGKDSTTCGTSNACANVTTTPTWLNKLEKVEQIAKHILTRLKTLEQESKIKLIPAAETQSTSKHTLESASLEPQVYNPQGKQHTTSPTSLTAPEKTHQQQSRKFPGEKPKQEHEPEMPVGKPHKQAEDFPPPENETSSSIINITKWPFLATLLI</sequence>
<keyword evidence="5 10" id="KW-0732">Signal</keyword>
<dbReference type="AlphaFoldDB" id="F9W8Z3"/>
<gene>
    <name evidence="12" type="ORF">TCIL3000_0_44160</name>
</gene>
<comment type="caution">
    <text evidence="12">The sequence shown here is derived from an EMBL/GenBank/DDBJ whole genome shotgun (WGS) entry which is preliminary data.</text>
</comment>
<dbReference type="GO" id="GO:0098552">
    <property type="term" value="C:side of membrane"/>
    <property type="evidence" value="ECO:0007669"/>
    <property type="project" value="UniProtKB-KW"/>
</dbReference>
<evidence type="ECO:0000256" key="9">
    <source>
        <dbReference type="SAM" id="MobiDB-lite"/>
    </source>
</evidence>
<evidence type="ECO:0000313" key="13">
    <source>
        <dbReference type="Proteomes" id="UP000000702"/>
    </source>
</evidence>
<feature type="domain" description="Trypanosome variant surface glycoprotein B-type N-terminal" evidence="11">
    <location>
        <begin position="97"/>
        <end position="246"/>
    </location>
</feature>
<evidence type="ECO:0000313" key="12">
    <source>
        <dbReference type="EMBL" id="CCD13681.1"/>
    </source>
</evidence>
<evidence type="ECO:0000256" key="4">
    <source>
        <dbReference type="ARBA" id="ARBA00022622"/>
    </source>
</evidence>
<feature type="signal peptide" evidence="10">
    <location>
        <begin position="1"/>
        <end position="21"/>
    </location>
</feature>
<evidence type="ECO:0000256" key="5">
    <source>
        <dbReference type="ARBA" id="ARBA00022729"/>
    </source>
</evidence>
<reference evidence="12 13" key="2">
    <citation type="journal article" date="2012" name="Proc. Natl. Acad. Sci. U.S.A.">
        <title>Antigenic diversity is generated by distinct evolutionary mechanisms in African trypanosome species.</title>
        <authorList>
            <person name="Jackson A.P."/>
            <person name="Berry A."/>
            <person name="Aslett M."/>
            <person name="Allison H.C."/>
            <person name="Burton P."/>
            <person name="Vavrova-Anderson J."/>
            <person name="Brown R."/>
            <person name="Browne H."/>
            <person name="Corton N."/>
            <person name="Hauser H."/>
            <person name="Gamble J."/>
            <person name="Gilderthorp R."/>
            <person name="Marcello L."/>
            <person name="McQuillan J."/>
            <person name="Otto T.D."/>
            <person name="Quail M.A."/>
            <person name="Sanders M.J."/>
            <person name="van Tonder A."/>
            <person name="Ginger M.L."/>
            <person name="Field M.C."/>
            <person name="Barry J.D."/>
            <person name="Hertz-Fowler C."/>
            <person name="Berriman M."/>
        </authorList>
    </citation>
    <scope>NUCLEOTIDE SEQUENCE [LARGE SCALE GENOMIC DNA]</scope>
    <source>
        <strain evidence="12 13">IL3000</strain>
    </source>
</reference>
<comment type="function">
    <text evidence="1">VSG forms a coat on the surface of the parasite. The trypanosome evades the immune response of the host by expressing a series of antigenically distinct VSGs from an estimated 1000 VSG genes.</text>
</comment>
<comment type="subcellular location">
    <subcellularLocation>
        <location evidence="2">Cell membrane</location>
        <topology evidence="2">Lipid-anchor</topology>
        <topology evidence="2">GPI-anchor</topology>
    </subcellularLocation>
</comment>
<feature type="chain" id="PRO_5003394782" evidence="10">
    <location>
        <begin position="22"/>
        <end position="368"/>
    </location>
</feature>
<keyword evidence="4" id="KW-0336">GPI-anchor</keyword>
<accession>F9W8Z3</accession>